<evidence type="ECO:0000313" key="3">
    <source>
        <dbReference type="WBParaSite" id="ASIM_0000973501-mRNA-1"/>
    </source>
</evidence>
<gene>
    <name evidence="1" type="ORF">ASIM_LOCUS9469</name>
</gene>
<organism evidence="3">
    <name type="scientific">Anisakis simplex</name>
    <name type="common">Herring worm</name>
    <dbReference type="NCBI Taxonomy" id="6269"/>
    <lineage>
        <taxon>Eukaryota</taxon>
        <taxon>Metazoa</taxon>
        <taxon>Ecdysozoa</taxon>
        <taxon>Nematoda</taxon>
        <taxon>Chromadorea</taxon>
        <taxon>Rhabditida</taxon>
        <taxon>Spirurina</taxon>
        <taxon>Ascaridomorpha</taxon>
        <taxon>Ascaridoidea</taxon>
        <taxon>Anisakidae</taxon>
        <taxon>Anisakis</taxon>
        <taxon>Anisakis simplex complex</taxon>
    </lineage>
</organism>
<dbReference type="OrthoDB" id="67027at2759"/>
<keyword evidence="2" id="KW-1185">Reference proteome</keyword>
<accession>A0A0M3JPY4</accession>
<evidence type="ECO:0000313" key="1">
    <source>
        <dbReference type="EMBL" id="VDK39697.1"/>
    </source>
</evidence>
<dbReference type="Proteomes" id="UP000267096">
    <property type="component" value="Unassembled WGS sequence"/>
</dbReference>
<reference evidence="3" key="1">
    <citation type="submission" date="2017-02" db="UniProtKB">
        <authorList>
            <consortium name="WormBaseParasite"/>
        </authorList>
    </citation>
    <scope>IDENTIFICATION</scope>
</reference>
<proteinExistence type="predicted"/>
<evidence type="ECO:0000313" key="2">
    <source>
        <dbReference type="Proteomes" id="UP000267096"/>
    </source>
</evidence>
<dbReference type="AlphaFoldDB" id="A0A0M3JPY4"/>
<dbReference type="WBParaSite" id="ASIM_0000973501-mRNA-1">
    <property type="protein sequence ID" value="ASIM_0000973501-mRNA-1"/>
    <property type="gene ID" value="ASIM_0000973501"/>
</dbReference>
<sequence>MFGDNKDLLNAWFELEEHPLKRDNPYGDRHLIKEVPSLQLLTEFEKSIGITFKHIRVLAKAFTRRNIGFNNLTLL</sequence>
<dbReference type="EMBL" id="UYRR01029089">
    <property type="protein sequence ID" value="VDK39697.1"/>
    <property type="molecule type" value="Genomic_DNA"/>
</dbReference>
<reference evidence="1 2" key="2">
    <citation type="submission" date="2018-11" db="EMBL/GenBank/DDBJ databases">
        <authorList>
            <consortium name="Pathogen Informatics"/>
        </authorList>
    </citation>
    <scope>NUCLEOTIDE SEQUENCE [LARGE SCALE GENOMIC DNA]</scope>
</reference>
<name>A0A0M3JPY4_ANISI</name>
<protein>
    <submittedName>
        <fullName evidence="3">DUF4158 domain-containing protein</fullName>
    </submittedName>
</protein>